<accession>A0ABP8UAL4</accession>
<sequence>MRACTVPGCNAEHLARNYCYVHYWRWYRYGTPTPAVLPSRDVDEIAVERAVAGDPPEHLTFAERELVVRALHARKMPDPWIAEHLDIGPYGVRSIRQRLGLPPVTRGRPIAA</sequence>
<reference evidence="2" key="1">
    <citation type="journal article" date="2019" name="Int. J. Syst. Evol. Microbiol.">
        <title>The Global Catalogue of Microorganisms (GCM) 10K type strain sequencing project: providing services to taxonomists for standard genome sequencing and annotation.</title>
        <authorList>
            <consortium name="The Broad Institute Genomics Platform"/>
            <consortium name="The Broad Institute Genome Sequencing Center for Infectious Disease"/>
            <person name="Wu L."/>
            <person name="Ma J."/>
        </authorList>
    </citation>
    <scope>NUCLEOTIDE SEQUENCE [LARGE SCALE GENOMIC DNA]</scope>
    <source>
        <strain evidence="2">JCM 17939</strain>
    </source>
</reference>
<evidence type="ECO:0000313" key="1">
    <source>
        <dbReference type="EMBL" id="GAA4626699.1"/>
    </source>
</evidence>
<evidence type="ECO:0000313" key="2">
    <source>
        <dbReference type="Proteomes" id="UP001501442"/>
    </source>
</evidence>
<proteinExistence type="predicted"/>
<name>A0ABP8UAL4_9ACTN</name>
<gene>
    <name evidence="1" type="ORF">GCM10023196_036000</name>
</gene>
<protein>
    <submittedName>
        <fullName evidence="1">Uncharacterized protein</fullName>
    </submittedName>
</protein>
<organism evidence="1 2">
    <name type="scientific">Actinoallomurus vinaceus</name>
    <dbReference type="NCBI Taxonomy" id="1080074"/>
    <lineage>
        <taxon>Bacteria</taxon>
        <taxon>Bacillati</taxon>
        <taxon>Actinomycetota</taxon>
        <taxon>Actinomycetes</taxon>
        <taxon>Streptosporangiales</taxon>
        <taxon>Thermomonosporaceae</taxon>
        <taxon>Actinoallomurus</taxon>
    </lineage>
</organism>
<dbReference type="Proteomes" id="UP001501442">
    <property type="component" value="Unassembled WGS sequence"/>
</dbReference>
<dbReference type="EMBL" id="BAABHK010000004">
    <property type="protein sequence ID" value="GAA4626699.1"/>
    <property type="molecule type" value="Genomic_DNA"/>
</dbReference>
<dbReference type="RefSeq" id="WP_345431985.1">
    <property type="nucleotide sequence ID" value="NZ_BAABHK010000004.1"/>
</dbReference>
<keyword evidence="2" id="KW-1185">Reference proteome</keyword>
<comment type="caution">
    <text evidence="1">The sequence shown here is derived from an EMBL/GenBank/DDBJ whole genome shotgun (WGS) entry which is preliminary data.</text>
</comment>